<dbReference type="InterPro" id="IPR036412">
    <property type="entry name" value="HAD-like_sf"/>
</dbReference>
<comment type="caution">
    <text evidence="1">The sequence shown here is derived from an EMBL/GenBank/DDBJ whole genome shotgun (WGS) entry which is preliminary data.</text>
</comment>
<dbReference type="AlphaFoldDB" id="A0A1F7WCM9"/>
<sequence length="260" mass="29230">METAIERMPVAVFDLDDTVILDNVGARLLEQLAQQQLLGGSLNSIALRLLTRKEQLPPRQWERMVVRLLLLGLRGQCQKDIKTLARRYVVDDVYKKYSRFTMALLQQLRLTHFCLAITGSPEEMARPLTENLRFNGCFCTSFEVNRHGRYTGRQLDVPSQNKGDVLDQILKTDPTLTLEGSIGIGNSYTDIPMLSLVEQPLAFNPDQELSNWARQNNCPIVIEDGDTILVSLDLEDGQHTFCGQDATTAALEQALSPVVR</sequence>
<accession>A0A1F7WCM9</accession>
<evidence type="ECO:0000313" key="1">
    <source>
        <dbReference type="EMBL" id="OGM00327.1"/>
    </source>
</evidence>
<organism evidence="1 2">
    <name type="scientific">Candidatus Uhrbacteria bacterium RIFOXYC2_FULL_47_19</name>
    <dbReference type="NCBI Taxonomy" id="1802424"/>
    <lineage>
        <taxon>Bacteria</taxon>
        <taxon>Candidatus Uhriibacteriota</taxon>
    </lineage>
</organism>
<evidence type="ECO:0000313" key="2">
    <source>
        <dbReference type="Proteomes" id="UP000176988"/>
    </source>
</evidence>
<proteinExistence type="predicted"/>
<dbReference type="PANTHER" id="PTHR43344">
    <property type="entry name" value="PHOSPHOSERINE PHOSPHATASE"/>
    <property type="match status" value="1"/>
</dbReference>
<dbReference type="STRING" id="1802424.A2480_03535"/>
<dbReference type="InterPro" id="IPR050582">
    <property type="entry name" value="HAD-like_SerB"/>
</dbReference>
<dbReference type="Gene3D" id="1.20.1440.100">
    <property type="entry name" value="SG protein - dephosphorylation function"/>
    <property type="match status" value="1"/>
</dbReference>
<dbReference type="InterPro" id="IPR023214">
    <property type="entry name" value="HAD_sf"/>
</dbReference>
<reference evidence="1 2" key="1">
    <citation type="journal article" date="2016" name="Nat. Commun.">
        <title>Thousands of microbial genomes shed light on interconnected biogeochemical processes in an aquifer system.</title>
        <authorList>
            <person name="Anantharaman K."/>
            <person name="Brown C.T."/>
            <person name="Hug L.A."/>
            <person name="Sharon I."/>
            <person name="Castelle C.J."/>
            <person name="Probst A.J."/>
            <person name="Thomas B.C."/>
            <person name="Singh A."/>
            <person name="Wilkins M.J."/>
            <person name="Karaoz U."/>
            <person name="Brodie E.L."/>
            <person name="Williams K.H."/>
            <person name="Hubbard S.S."/>
            <person name="Banfield J.F."/>
        </authorList>
    </citation>
    <scope>NUCLEOTIDE SEQUENCE [LARGE SCALE GENOMIC DNA]</scope>
</reference>
<dbReference type="SUPFAM" id="SSF56784">
    <property type="entry name" value="HAD-like"/>
    <property type="match status" value="1"/>
</dbReference>
<gene>
    <name evidence="1" type="ORF">A2480_03535</name>
</gene>
<evidence type="ECO:0008006" key="3">
    <source>
        <dbReference type="Google" id="ProtNLM"/>
    </source>
</evidence>
<dbReference type="Proteomes" id="UP000176988">
    <property type="component" value="Unassembled WGS sequence"/>
</dbReference>
<protein>
    <recommendedName>
        <fullName evidence="3">Phosphoserine phosphatase</fullName>
    </recommendedName>
</protein>
<dbReference type="Gene3D" id="3.40.50.1000">
    <property type="entry name" value="HAD superfamily/HAD-like"/>
    <property type="match status" value="1"/>
</dbReference>
<dbReference type="EMBL" id="MGFG01000033">
    <property type="protein sequence ID" value="OGM00327.1"/>
    <property type="molecule type" value="Genomic_DNA"/>
</dbReference>
<dbReference type="Pfam" id="PF12710">
    <property type="entry name" value="HAD"/>
    <property type="match status" value="1"/>
</dbReference>
<name>A0A1F7WCM9_9BACT</name>